<evidence type="ECO:0000259" key="2">
    <source>
        <dbReference type="Pfam" id="PF13681"/>
    </source>
</evidence>
<sequence length="194" mass="20754">MPHIKPSRTLRTERQAGISLVVVLLFLVILTLLGLSASLQSVSGERMARNARDHNIALQAAEAALRDARRDITSVRMLHGRTGASSTCDAVGFQGFCLPQDTVGERPVWDLYLQDPARSVALGAITGLSAAQRMPQAPAAGGVSQQPRYLIEPIADTSDGSLKAGATQYVYRITAIGFGALPDTTVILQEVVRF</sequence>
<keyword evidence="5" id="KW-1185">Reference proteome</keyword>
<dbReference type="Proteomes" id="UP000721236">
    <property type="component" value="Unassembled WGS sequence"/>
</dbReference>
<evidence type="ECO:0000259" key="3">
    <source>
        <dbReference type="Pfam" id="PF14341"/>
    </source>
</evidence>
<evidence type="ECO:0000256" key="1">
    <source>
        <dbReference type="SAM" id="Coils"/>
    </source>
</evidence>
<dbReference type="Pfam" id="PF14341">
    <property type="entry name" value="PilX_N"/>
    <property type="match status" value="1"/>
</dbReference>
<protein>
    <recommendedName>
        <fullName evidence="6">Type IV pilus assembly protein PilX</fullName>
    </recommendedName>
</protein>
<comment type="caution">
    <text evidence="4">The sequence shown here is derived from an EMBL/GenBank/DDBJ whole genome shotgun (WGS) entry which is preliminary data.</text>
</comment>
<feature type="domain" description="PilX/PilW C-terminal" evidence="2">
    <location>
        <begin position="109"/>
        <end position="193"/>
    </location>
</feature>
<proteinExistence type="predicted"/>
<evidence type="ECO:0000313" key="4">
    <source>
        <dbReference type="EMBL" id="CAG9177970.1"/>
    </source>
</evidence>
<evidence type="ECO:0000313" key="5">
    <source>
        <dbReference type="Proteomes" id="UP000721236"/>
    </source>
</evidence>
<gene>
    <name evidence="4" type="ORF">LMG21510_03448</name>
</gene>
<dbReference type="RefSeq" id="WP_224042968.1">
    <property type="nucleotide sequence ID" value="NZ_CAJZAH010000003.1"/>
</dbReference>
<accession>A0ABN7Z140</accession>
<keyword evidence="1" id="KW-0175">Coiled coil</keyword>
<feature type="domain" description="Type 4 fimbrial biogenesis protein PilX N-terminal" evidence="3">
    <location>
        <begin position="16"/>
        <end position="66"/>
    </location>
</feature>
<dbReference type="EMBL" id="CAJZAH010000003">
    <property type="protein sequence ID" value="CAG9177970.1"/>
    <property type="molecule type" value="Genomic_DNA"/>
</dbReference>
<reference evidence="4 5" key="1">
    <citation type="submission" date="2021-08" db="EMBL/GenBank/DDBJ databases">
        <authorList>
            <person name="Peeters C."/>
        </authorList>
    </citation>
    <scope>NUCLEOTIDE SEQUENCE [LARGE SCALE GENOMIC DNA]</scope>
    <source>
        <strain evidence="4 5">LMG 21510</strain>
    </source>
</reference>
<dbReference type="InterPro" id="IPR025746">
    <property type="entry name" value="PilX_N_dom"/>
</dbReference>
<feature type="coiled-coil region" evidence="1">
    <location>
        <begin position="51"/>
        <end position="78"/>
    </location>
</feature>
<organism evidence="4 5">
    <name type="scientific">Cupriavidus respiraculi</name>
    <dbReference type="NCBI Taxonomy" id="195930"/>
    <lineage>
        <taxon>Bacteria</taxon>
        <taxon>Pseudomonadati</taxon>
        <taxon>Pseudomonadota</taxon>
        <taxon>Betaproteobacteria</taxon>
        <taxon>Burkholderiales</taxon>
        <taxon>Burkholderiaceae</taxon>
        <taxon>Cupriavidus</taxon>
    </lineage>
</organism>
<dbReference type="Pfam" id="PF13681">
    <property type="entry name" value="PilX"/>
    <property type="match status" value="1"/>
</dbReference>
<evidence type="ECO:0008006" key="6">
    <source>
        <dbReference type="Google" id="ProtNLM"/>
    </source>
</evidence>
<dbReference type="InterPro" id="IPR025205">
    <property type="entry name" value="PilX/PilW_C"/>
</dbReference>
<name>A0ABN7Z140_9BURK</name>